<dbReference type="PANTHER" id="PTHR11040:SF44">
    <property type="entry name" value="PROTEIN ZNTC-RELATED"/>
    <property type="match status" value="1"/>
</dbReference>
<dbReference type="InParanoid" id="A0A0D2AKN4"/>
<keyword evidence="2 5" id="KW-0812">Transmembrane</keyword>
<dbReference type="PANTHER" id="PTHR11040">
    <property type="entry name" value="ZINC/IRON TRANSPORTER"/>
    <property type="match status" value="1"/>
</dbReference>
<feature type="transmembrane region" description="Helical" evidence="5">
    <location>
        <begin position="623"/>
        <end position="644"/>
    </location>
</feature>
<dbReference type="GeneID" id="27310209"/>
<dbReference type="Pfam" id="PF02535">
    <property type="entry name" value="Zip"/>
    <property type="match status" value="1"/>
</dbReference>
<feature type="transmembrane region" description="Helical" evidence="5">
    <location>
        <begin position="380"/>
        <end position="401"/>
    </location>
</feature>
<keyword evidence="3 5" id="KW-1133">Transmembrane helix</keyword>
<dbReference type="GO" id="GO:0005385">
    <property type="term" value="F:zinc ion transmembrane transporter activity"/>
    <property type="evidence" value="ECO:0007669"/>
    <property type="project" value="TreeGrafter"/>
</dbReference>
<keyword evidence="7" id="KW-1185">Reference proteome</keyword>
<comment type="subcellular location">
    <subcellularLocation>
        <location evidence="1">Membrane</location>
        <topology evidence="1">Multi-pass membrane protein</topology>
    </subcellularLocation>
</comment>
<dbReference type="Proteomes" id="UP000053259">
    <property type="component" value="Unassembled WGS sequence"/>
</dbReference>
<dbReference type="RefSeq" id="XP_016217262.1">
    <property type="nucleotide sequence ID" value="XM_016355246.1"/>
</dbReference>
<evidence type="ECO:0000256" key="2">
    <source>
        <dbReference type="ARBA" id="ARBA00022692"/>
    </source>
</evidence>
<evidence type="ECO:0000256" key="5">
    <source>
        <dbReference type="SAM" id="Phobius"/>
    </source>
</evidence>
<evidence type="ECO:0000313" key="6">
    <source>
        <dbReference type="EMBL" id="KIW07393.1"/>
    </source>
</evidence>
<keyword evidence="4 5" id="KW-0472">Membrane</keyword>
<dbReference type="InterPro" id="IPR003689">
    <property type="entry name" value="ZIP"/>
</dbReference>
<dbReference type="VEuPathDB" id="FungiDB:PV09_02236"/>
<protein>
    <submittedName>
        <fullName evidence="6">Uncharacterized protein</fullName>
    </submittedName>
</protein>
<organism evidence="6 7">
    <name type="scientific">Verruconis gallopava</name>
    <dbReference type="NCBI Taxonomy" id="253628"/>
    <lineage>
        <taxon>Eukaryota</taxon>
        <taxon>Fungi</taxon>
        <taxon>Dikarya</taxon>
        <taxon>Ascomycota</taxon>
        <taxon>Pezizomycotina</taxon>
        <taxon>Dothideomycetes</taxon>
        <taxon>Pleosporomycetidae</taxon>
        <taxon>Venturiales</taxon>
        <taxon>Sympoventuriaceae</taxon>
        <taxon>Verruconis</taxon>
    </lineage>
</organism>
<accession>A0A0D2AKN4</accession>
<feature type="transmembrane region" description="Helical" evidence="5">
    <location>
        <begin position="345"/>
        <end position="368"/>
    </location>
</feature>
<dbReference type="EMBL" id="KN847533">
    <property type="protein sequence ID" value="KIW07393.1"/>
    <property type="molecule type" value="Genomic_DNA"/>
</dbReference>
<dbReference type="GO" id="GO:0005886">
    <property type="term" value="C:plasma membrane"/>
    <property type="evidence" value="ECO:0007669"/>
    <property type="project" value="TreeGrafter"/>
</dbReference>
<evidence type="ECO:0000256" key="3">
    <source>
        <dbReference type="ARBA" id="ARBA00022989"/>
    </source>
</evidence>
<feature type="transmembrane region" description="Helical" evidence="5">
    <location>
        <begin position="587"/>
        <end position="611"/>
    </location>
</feature>
<feature type="transmembrane region" description="Helical" evidence="5">
    <location>
        <begin position="421"/>
        <end position="440"/>
    </location>
</feature>
<dbReference type="OrthoDB" id="448280at2759"/>
<name>A0A0D2AKN4_9PEZI</name>
<gene>
    <name evidence="6" type="ORF">PV09_02236</name>
</gene>
<dbReference type="STRING" id="253628.A0A0D2AKN4"/>
<reference evidence="6 7" key="1">
    <citation type="submission" date="2015-01" db="EMBL/GenBank/DDBJ databases">
        <title>The Genome Sequence of Ochroconis gallopava CBS43764.</title>
        <authorList>
            <consortium name="The Broad Institute Genomics Platform"/>
            <person name="Cuomo C."/>
            <person name="de Hoog S."/>
            <person name="Gorbushina A."/>
            <person name="Stielow B."/>
            <person name="Teixiera M."/>
            <person name="Abouelleil A."/>
            <person name="Chapman S.B."/>
            <person name="Priest M."/>
            <person name="Young S.K."/>
            <person name="Wortman J."/>
            <person name="Nusbaum C."/>
            <person name="Birren B."/>
        </authorList>
    </citation>
    <scope>NUCLEOTIDE SEQUENCE [LARGE SCALE GENOMIC DNA]</scope>
    <source>
        <strain evidence="6 7">CBS 43764</strain>
    </source>
</reference>
<evidence type="ECO:0000256" key="4">
    <source>
        <dbReference type="ARBA" id="ARBA00023136"/>
    </source>
</evidence>
<evidence type="ECO:0000256" key="1">
    <source>
        <dbReference type="ARBA" id="ARBA00004141"/>
    </source>
</evidence>
<sequence>MVYRSSKYVGRDKCQLPVDNLSIFCGQRTCTTGIVKSWTTMMVYFSYDCCSSSLLTICRFLLRKLFCEYSFYTPGAFQESNTDAISNSSNINSSLPSRLPISSHVRRIMDFAQLMIWASLLFSIATGQASSTSAPSSTTSLSTVTTTAITSVSGCHNHGATQFCLAGSYEYKVLTTASSGQELPSAYFDCHYHGTSLYCLTGDGGEVELVAEGASAEKSHADTGAATPASGITAVTSCHSHGTTQYCQVGSDRYQVVATSSGTEAPTSQYTGCHSHGEGELYCLTPNGSEVQLLAEGATASSEEESLSEDGINCHFHAGVEHCVGTGGEESTVVTCERKHRDYNIPLRIGLIFAILASGAIGSFGPIFLTSLTRINCNHVVFTILKQFGTGIIVSTAFVHLYTHATLMFENECLGELSYEATTSAIIMAGILLSFAIEYCSRRILTWRQSERAPAESEEGDLANKSQAREALATVRRRHHGFGSLKEADKLSVSVLEAGLIFHSVLIGVTLVVAGDSFFLTLFVVIFFHQMFEGVALGTRIAELPSSQASLILKMIMSACFTVSTPLGMAIGIGVLSSFNGNNPATIIAIGTLDAFSAGILVWVGVVEMWAEDWFHHDLANAGMVKTGLAFLALIAGMILMSLLGKWA</sequence>
<feature type="transmembrane region" description="Helical" evidence="5">
    <location>
        <begin position="551"/>
        <end position="575"/>
    </location>
</feature>
<proteinExistence type="predicted"/>
<dbReference type="AlphaFoldDB" id="A0A0D2AKN4"/>
<evidence type="ECO:0000313" key="7">
    <source>
        <dbReference type="Proteomes" id="UP000053259"/>
    </source>
</evidence>